<evidence type="ECO:0000313" key="2">
    <source>
        <dbReference type="EMBL" id="PWJ32046.1"/>
    </source>
</evidence>
<dbReference type="Proteomes" id="UP000245845">
    <property type="component" value="Unassembled WGS sequence"/>
</dbReference>
<name>A0A2Y9B8F8_9FIRM</name>
<dbReference type="InterPro" id="IPR020256">
    <property type="entry name" value="Spore_coat_CotJA"/>
</dbReference>
<feature type="region of interest" description="Disordered" evidence="1">
    <location>
        <begin position="50"/>
        <end position="79"/>
    </location>
</feature>
<reference evidence="2 3" key="1">
    <citation type="submission" date="2018-05" db="EMBL/GenBank/DDBJ databases">
        <title>The Hungate 1000. A catalogue of reference genomes from the rumen microbiome.</title>
        <authorList>
            <person name="Kelly W."/>
        </authorList>
    </citation>
    <scope>NUCLEOTIDE SEQUENCE [LARGE SCALE GENOMIC DNA]</scope>
    <source>
        <strain evidence="2 3">NLAE-zl-C242</strain>
    </source>
</reference>
<gene>
    <name evidence="2" type="ORF">A8806_101334</name>
</gene>
<comment type="caution">
    <text evidence="2">The sequence shown here is derived from an EMBL/GenBank/DDBJ whole genome shotgun (WGS) entry which is preliminary data.</text>
</comment>
<organism evidence="2 3">
    <name type="scientific">Faecalicatena orotica</name>
    <dbReference type="NCBI Taxonomy" id="1544"/>
    <lineage>
        <taxon>Bacteria</taxon>
        <taxon>Bacillati</taxon>
        <taxon>Bacillota</taxon>
        <taxon>Clostridia</taxon>
        <taxon>Lachnospirales</taxon>
        <taxon>Lachnospiraceae</taxon>
        <taxon>Faecalicatena</taxon>
    </lineage>
</organism>
<proteinExistence type="predicted"/>
<protein>
    <submittedName>
        <fullName evidence="2">Spore coat associated protein JA (CotJA)</fullName>
    </submittedName>
</protein>
<keyword evidence="3" id="KW-1185">Reference proteome</keyword>
<dbReference type="RefSeq" id="WP_330405222.1">
    <property type="nucleotide sequence ID" value="NZ_BAAACK010000007.1"/>
</dbReference>
<dbReference type="AlphaFoldDB" id="A0A2Y9B8F8"/>
<sequence length="164" mass="18622">MANCQNNMRYGRQMNFNNGCNATPAGNSNNSGCRNMPINNNTECRNMPSRGSQTGCPAPMPKADCQHRTPEPCGCPKPQPRNNDCMSKPRNTMEARIPECQMPKRRTPEPCQCRYDALEDFPLAMAYVPWQRWQNIFEPCKALQCGTIFEELRKPFRGKGGCNR</sequence>
<evidence type="ECO:0000256" key="1">
    <source>
        <dbReference type="SAM" id="MobiDB-lite"/>
    </source>
</evidence>
<accession>A0A2Y9B8F8</accession>
<dbReference type="Pfam" id="PF11007">
    <property type="entry name" value="CotJA"/>
    <property type="match status" value="1"/>
</dbReference>
<evidence type="ECO:0000313" key="3">
    <source>
        <dbReference type="Proteomes" id="UP000245845"/>
    </source>
</evidence>
<dbReference type="EMBL" id="QGDL01000001">
    <property type="protein sequence ID" value="PWJ32046.1"/>
    <property type="molecule type" value="Genomic_DNA"/>
</dbReference>